<proteinExistence type="predicted"/>
<evidence type="ECO:0000313" key="2">
    <source>
        <dbReference type="EMBL" id="KKR85869.1"/>
    </source>
</evidence>
<dbReference type="Gene3D" id="3.30.700.10">
    <property type="entry name" value="Glycoprotein, Type 4 Pilin"/>
    <property type="match status" value="1"/>
</dbReference>
<keyword evidence="1" id="KW-0472">Membrane</keyword>
<feature type="transmembrane region" description="Helical" evidence="1">
    <location>
        <begin position="20"/>
        <end position="48"/>
    </location>
</feature>
<name>A0A0G0UA43_9BACT</name>
<dbReference type="InterPro" id="IPR045584">
    <property type="entry name" value="Pilin-like"/>
</dbReference>
<keyword evidence="1" id="KW-1133">Transmembrane helix</keyword>
<protein>
    <submittedName>
        <fullName evidence="2">Uncharacterized protein</fullName>
    </submittedName>
</protein>
<dbReference type="NCBIfam" id="TIGR02532">
    <property type="entry name" value="IV_pilin_GFxxxE"/>
    <property type="match status" value="1"/>
</dbReference>
<sequence>MKWRNNFNLLAFCLHRAKVIFTPSFTLIELIIVIGIVGLLASVVSVAVNPGKRIALANDAVRKQNFGGGRA</sequence>
<evidence type="ECO:0000256" key="1">
    <source>
        <dbReference type="SAM" id="Phobius"/>
    </source>
</evidence>
<accession>A0A0G0UA43</accession>
<keyword evidence="1" id="KW-0812">Transmembrane</keyword>
<dbReference type="EMBL" id="LCAG01000029">
    <property type="protein sequence ID" value="KKR85869.1"/>
    <property type="molecule type" value="Genomic_DNA"/>
</dbReference>
<dbReference type="AlphaFoldDB" id="A0A0G0UA43"/>
<evidence type="ECO:0000313" key="3">
    <source>
        <dbReference type="Proteomes" id="UP000034854"/>
    </source>
</evidence>
<comment type="caution">
    <text evidence="2">The sequence shown here is derived from an EMBL/GenBank/DDBJ whole genome shotgun (WGS) entry which is preliminary data.</text>
</comment>
<reference evidence="2 3" key="1">
    <citation type="journal article" date="2015" name="Nature">
        <title>rRNA introns, odd ribosomes, and small enigmatic genomes across a large radiation of phyla.</title>
        <authorList>
            <person name="Brown C.T."/>
            <person name="Hug L.A."/>
            <person name="Thomas B.C."/>
            <person name="Sharon I."/>
            <person name="Castelle C.J."/>
            <person name="Singh A."/>
            <person name="Wilkins M.J."/>
            <person name="Williams K.H."/>
            <person name="Banfield J.F."/>
        </authorList>
    </citation>
    <scope>NUCLEOTIDE SEQUENCE [LARGE SCALE GENOMIC DNA]</scope>
</reference>
<organism evidence="2 3">
    <name type="scientific">Candidatus Curtissbacteria bacterium GW2011_GWA1_41_11</name>
    <dbReference type="NCBI Taxonomy" id="1618409"/>
    <lineage>
        <taxon>Bacteria</taxon>
        <taxon>Candidatus Curtissiibacteriota</taxon>
    </lineage>
</organism>
<dbReference type="Proteomes" id="UP000034854">
    <property type="component" value="Unassembled WGS sequence"/>
</dbReference>
<dbReference type="InterPro" id="IPR012902">
    <property type="entry name" value="N_methyl_site"/>
</dbReference>
<gene>
    <name evidence="2" type="ORF">UU34_C0029G0008</name>
</gene>
<dbReference type="SUPFAM" id="SSF54523">
    <property type="entry name" value="Pili subunits"/>
    <property type="match status" value="1"/>
</dbReference>